<keyword evidence="5" id="KW-0460">Magnesium</keyword>
<dbReference type="EMBL" id="CP130318">
    <property type="protein sequence ID" value="WNQ11133.1"/>
    <property type="molecule type" value="Genomic_DNA"/>
</dbReference>
<dbReference type="GO" id="GO:0005737">
    <property type="term" value="C:cytoplasm"/>
    <property type="evidence" value="ECO:0007669"/>
    <property type="project" value="TreeGrafter"/>
</dbReference>
<dbReference type="InterPro" id="IPR015797">
    <property type="entry name" value="NUDIX_hydrolase-like_dom_sf"/>
</dbReference>
<dbReference type="Gene3D" id="3.90.79.10">
    <property type="entry name" value="Nucleoside Triphosphate Pyrophosphohydrolase"/>
    <property type="match status" value="1"/>
</dbReference>
<dbReference type="CDD" id="cd18886">
    <property type="entry name" value="NUDIX_MutT_Nudt1"/>
    <property type="match status" value="1"/>
</dbReference>
<feature type="domain" description="Nudix hydrolase" evidence="6">
    <location>
        <begin position="1"/>
        <end position="130"/>
    </location>
</feature>
<dbReference type="GO" id="GO:0046872">
    <property type="term" value="F:metal ion binding"/>
    <property type="evidence" value="ECO:0007669"/>
    <property type="project" value="UniProtKB-KW"/>
</dbReference>
<dbReference type="InterPro" id="IPR000086">
    <property type="entry name" value="NUDIX_hydrolase_dom"/>
</dbReference>
<evidence type="ECO:0000256" key="2">
    <source>
        <dbReference type="ARBA" id="ARBA00005582"/>
    </source>
</evidence>
<evidence type="ECO:0000256" key="5">
    <source>
        <dbReference type="ARBA" id="ARBA00022842"/>
    </source>
</evidence>
<name>A0AA96LDP8_9BACL</name>
<evidence type="ECO:0000256" key="1">
    <source>
        <dbReference type="ARBA" id="ARBA00001946"/>
    </source>
</evidence>
<comment type="cofactor">
    <cofactor evidence="1">
        <name>Mg(2+)</name>
        <dbReference type="ChEBI" id="CHEBI:18420"/>
    </cofactor>
</comment>
<gene>
    <name evidence="7" type="ORF">MJA45_26630</name>
</gene>
<evidence type="ECO:0000313" key="7">
    <source>
        <dbReference type="EMBL" id="WNQ11133.1"/>
    </source>
</evidence>
<dbReference type="GO" id="GO:0016818">
    <property type="term" value="F:hydrolase activity, acting on acid anhydrides, in phosphorus-containing anhydrides"/>
    <property type="evidence" value="ECO:0007669"/>
    <property type="project" value="TreeGrafter"/>
</dbReference>
<dbReference type="KEGG" id="paun:MJA45_26630"/>
<organism evidence="7 8">
    <name type="scientific">Paenibacillus aurantius</name>
    <dbReference type="NCBI Taxonomy" id="2918900"/>
    <lineage>
        <taxon>Bacteria</taxon>
        <taxon>Bacillati</taxon>
        <taxon>Bacillota</taxon>
        <taxon>Bacilli</taxon>
        <taxon>Bacillales</taxon>
        <taxon>Paenibacillaceae</taxon>
        <taxon>Paenibacillus</taxon>
    </lineage>
</organism>
<accession>A0AA96LDP8</accession>
<reference evidence="7 8" key="1">
    <citation type="submission" date="2022-02" db="EMBL/GenBank/DDBJ databases">
        <title>Paenibacillus sp. MBLB1776 Whole Genome Shotgun Sequencing.</title>
        <authorList>
            <person name="Hwang C.Y."/>
            <person name="Cho E.-S."/>
            <person name="Seo M.-J."/>
        </authorList>
    </citation>
    <scope>NUCLEOTIDE SEQUENCE [LARGE SCALE GENOMIC DNA]</scope>
    <source>
        <strain evidence="7 8">MBLB1776</strain>
    </source>
</reference>
<proteinExistence type="inferred from homology"/>
<dbReference type="PROSITE" id="PS51462">
    <property type="entry name" value="NUDIX"/>
    <property type="match status" value="1"/>
</dbReference>
<dbReference type="Proteomes" id="UP001305702">
    <property type="component" value="Chromosome"/>
</dbReference>
<keyword evidence="8" id="KW-1185">Reference proteome</keyword>
<protein>
    <submittedName>
        <fullName evidence="7">8-oxo-dGTP diphosphatase</fullName>
    </submittedName>
</protein>
<dbReference type="AlphaFoldDB" id="A0AA96LDP8"/>
<evidence type="ECO:0000313" key="8">
    <source>
        <dbReference type="Proteomes" id="UP001305702"/>
    </source>
</evidence>
<evidence type="ECO:0000256" key="3">
    <source>
        <dbReference type="ARBA" id="ARBA00022723"/>
    </source>
</evidence>
<evidence type="ECO:0000259" key="6">
    <source>
        <dbReference type="PROSITE" id="PS51462"/>
    </source>
</evidence>
<sequence length="164" mass="18248">MFRYTICFIRRGNRILLLNRNAPAWMGAWNGVGGKLEPGEAPLASVQREVQEETGLVLPLEAFQDKGCVTWTVDGASRGGMYLFLVEVEEDLPYATPLGTAEGILDWKDIAWILHPENKGIAHNVPYFLPFLLEEEAAYEHCCYFTGDSLTEVVSSRLEPAAGQ</sequence>
<keyword evidence="4" id="KW-0378">Hydrolase</keyword>
<comment type="similarity">
    <text evidence="2">Belongs to the Nudix hydrolase family.</text>
</comment>
<dbReference type="PANTHER" id="PTHR43758">
    <property type="entry name" value="7,8-DIHYDRO-8-OXOGUANINE TRIPHOSPHATASE"/>
    <property type="match status" value="1"/>
</dbReference>
<dbReference type="RefSeq" id="WP_315604909.1">
    <property type="nucleotide sequence ID" value="NZ_CP130318.1"/>
</dbReference>
<keyword evidence="3" id="KW-0479">Metal-binding</keyword>
<dbReference type="SUPFAM" id="SSF55811">
    <property type="entry name" value="Nudix"/>
    <property type="match status" value="1"/>
</dbReference>
<evidence type="ECO:0000256" key="4">
    <source>
        <dbReference type="ARBA" id="ARBA00022801"/>
    </source>
</evidence>
<dbReference type="PANTHER" id="PTHR43758:SF2">
    <property type="entry name" value="OXIDIZED PURINE NUCLEOSIDE TRIPHOSPHATE HYDROLASE"/>
    <property type="match status" value="1"/>
</dbReference>
<dbReference type="Pfam" id="PF00293">
    <property type="entry name" value="NUDIX"/>
    <property type="match status" value="1"/>
</dbReference>